<dbReference type="STRING" id="2340.JV46_26500"/>
<feature type="region of interest" description="Disordered" evidence="1">
    <location>
        <begin position="101"/>
        <end position="127"/>
    </location>
</feature>
<keyword evidence="2" id="KW-0812">Transmembrane</keyword>
<dbReference type="Gene3D" id="3.30.70.1070">
    <property type="entry name" value="Sporulation related repeat"/>
    <property type="match status" value="1"/>
</dbReference>
<dbReference type="OrthoDB" id="7069135at2"/>
<feature type="domain" description="SPOR" evidence="3">
    <location>
        <begin position="131"/>
        <end position="210"/>
    </location>
</feature>
<reference evidence="4 6" key="1">
    <citation type="journal article" date="2014" name="BMC Genomics">
        <title>The genome of the intracellular bacterium of the coastal bivalve, Solemya velum: a blueprint for thriving in and out of symbiosis.</title>
        <authorList>
            <person name="Dmytrenko O."/>
            <person name="Russell S.L."/>
            <person name="Loo W.T."/>
            <person name="Fontanez K.M."/>
            <person name="Liao L."/>
            <person name="Roeselers G."/>
            <person name="Sharma R."/>
            <person name="Stewart F.J."/>
            <person name="Newton I.L."/>
            <person name="Woyke T."/>
            <person name="Wu D."/>
            <person name="Lang J.M."/>
            <person name="Eisen J.A."/>
            <person name="Cavanaugh C.M."/>
        </authorList>
    </citation>
    <scope>NUCLEOTIDE SEQUENCE [LARGE SCALE GENOMIC DNA]</scope>
    <source>
        <strain evidence="4 6">WH</strain>
    </source>
</reference>
<name>A0A0B0H9R0_SOVGS</name>
<dbReference type="PANTHER" id="PTHR38687:SF1">
    <property type="entry name" value="CELL DIVISION PROTEIN DEDD"/>
    <property type="match status" value="1"/>
</dbReference>
<dbReference type="InterPro" id="IPR052521">
    <property type="entry name" value="Cell_div_SPOR-domain"/>
</dbReference>
<dbReference type="GO" id="GO:0030428">
    <property type="term" value="C:cell septum"/>
    <property type="evidence" value="ECO:0007669"/>
    <property type="project" value="TreeGrafter"/>
</dbReference>
<dbReference type="AlphaFoldDB" id="A0A0B0H9R0"/>
<dbReference type="RefSeq" id="WP_043118260.1">
    <property type="nucleotide sequence ID" value="NZ_JRAA01000003.1"/>
</dbReference>
<evidence type="ECO:0000256" key="2">
    <source>
        <dbReference type="SAM" id="Phobius"/>
    </source>
</evidence>
<proteinExistence type="predicted"/>
<feature type="compositionally biased region" description="Low complexity" evidence="1">
    <location>
        <begin position="102"/>
        <end position="127"/>
    </location>
</feature>
<reference evidence="5 7" key="2">
    <citation type="submission" date="2016-11" db="EMBL/GenBank/DDBJ databases">
        <title>Mixed transmission modes and dynamic genome evolution in an obligate animal-bacterial symbiosis.</title>
        <authorList>
            <person name="Russell S.L."/>
            <person name="Corbett-Detig R.B."/>
            <person name="Cavanaugh C.M."/>
        </authorList>
    </citation>
    <scope>NUCLEOTIDE SEQUENCE [LARGE SCALE GENOMIC DNA]</scope>
    <source>
        <strain evidence="5">MA-KB16</strain>
    </source>
</reference>
<dbReference type="InterPro" id="IPR007730">
    <property type="entry name" value="SPOR-like_dom"/>
</dbReference>
<dbReference type="InterPro" id="IPR036680">
    <property type="entry name" value="SPOR-like_sf"/>
</dbReference>
<keyword evidence="6" id="KW-1185">Reference proteome</keyword>
<dbReference type="GeneID" id="86990482"/>
<gene>
    <name evidence="5" type="ORF">BOV88_00150</name>
    <name evidence="4" type="ORF">JV46_26500</name>
</gene>
<dbReference type="EMBL" id="MPNX01000001">
    <property type="protein sequence ID" value="OOY36061.1"/>
    <property type="molecule type" value="Genomic_DNA"/>
</dbReference>
<dbReference type="GO" id="GO:0032506">
    <property type="term" value="P:cytokinetic process"/>
    <property type="evidence" value="ECO:0007669"/>
    <property type="project" value="TreeGrafter"/>
</dbReference>
<dbReference type="Proteomes" id="UP000190962">
    <property type="component" value="Unassembled WGS sequence"/>
</dbReference>
<comment type="caution">
    <text evidence="4">The sequence shown here is derived from an EMBL/GenBank/DDBJ whole genome shotgun (WGS) entry which is preliminary data.</text>
</comment>
<dbReference type="PANTHER" id="PTHR38687">
    <property type="entry name" value="CELL DIVISION PROTEIN DEDD-RELATED"/>
    <property type="match status" value="1"/>
</dbReference>
<keyword evidence="2" id="KW-0472">Membrane</keyword>
<dbReference type="Pfam" id="PF05036">
    <property type="entry name" value="SPOR"/>
    <property type="match status" value="1"/>
</dbReference>
<evidence type="ECO:0000313" key="7">
    <source>
        <dbReference type="Proteomes" id="UP000190962"/>
    </source>
</evidence>
<evidence type="ECO:0000256" key="1">
    <source>
        <dbReference type="SAM" id="MobiDB-lite"/>
    </source>
</evidence>
<dbReference type="GO" id="GO:0042834">
    <property type="term" value="F:peptidoglycan binding"/>
    <property type="evidence" value="ECO:0007669"/>
    <property type="project" value="InterPro"/>
</dbReference>
<evidence type="ECO:0000313" key="6">
    <source>
        <dbReference type="Proteomes" id="UP000030856"/>
    </source>
</evidence>
<evidence type="ECO:0000313" key="4">
    <source>
        <dbReference type="EMBL" id="KHF24201.1"/>
    </source>
</evidence>
<dbReference type="Proteomes" id="UP000030856">
    <property type="component" value="Unassembled WGS sequence"/>
</dbReference>
<sequence>MKKRLTGAIVLVAFVVIFVPMLLEEKTSRIELGPLIPEQPQENFSTDLIPEESASTIAEPVAPAEVQRYELPVGEVMEQPANAAPTDEIMVPTEVVKMNDSAPVQEPAAEKQPQQAASTSTQSAKTPLQGKVVTQGWVIQAGSFGQSSNADKLKKRLIQTGRSAFIEPIEVKGKTLYRVRVGPLEKRTEADRQLAIIEKEFQLKGKVISFP</sequence>
<organism evidence="4 6">
    <name type="scientific">Solemya velum gill symbiont</name>
    <dbReference type="NCBI Taxonomy" id="2340"/>
    <lineage>
        <taxon>Bacteria</taxon>
        <taxon>Pseudomonadati</taxon>
        <taxon>Pseudomonadota</taxon>
        <taxon>Gammaproteobacteria</taxon>
        <taxon>sulfur-oxidizing symbionts</taxon>
    </lineage>
</organism>
<dbReference type="GO" id="GO:0032153">
    <property type="term" value="C:cell division site"/>
    <property type="evidence" value="ECO:0007669"/>
    <property type="project" value="TreeGrafter"/>
</dbReference>
<dbReference type="EMBL" id="JRAA01000003">
    <property type="protein sequence ID" value="KHF24201.1"/>
    <property type="molecule type" value="Genomic_DNA"/>
</dbReference>
<dbReference type="eggNOG" id="COG3147">
    <property type="taxonomic scope" value="Bacteria"/>
</dbReference>
<dbReference type="SUPFAM" id="SSF110997">
    <property type="entry name" value="Sporulation related repeat"/>
    <property type="match status" value="1"/>
</dbReference>
<dbReference type="PROSITE" id="PS51724">
    <property type="entry name" value="SPOR"/>
    <property type="match status" value="1"/>
</dbReference>
<feature type="transmembrane region" description="Helical" evidence="2">
    <location>
        <begin position="6"/>
        <end position="23"/>
    </location>
</feature>
<evidence type="ECO:0000259" key="3">
    <source>
        <dbReference type="PROSITE" id="PS51724"/>
    </source>
</evidence>
<accession>A0A0B0H9R0</accession>
<protein>
    <recommendedName>
        <fullName evidence="3">SPOR domain-containing protein</fullName>
    </recommendedName>
</protein>
<keyword evidence="2" id="KW-1133">Transmembrane helix</keyword>
<evidence type="ECO:0000313" key="5">
    <source>
        <dbReference type="EMBL" id="OOY36061.1"/>
    </source>
</evidence>